<gene>
    <name evidence="3" type="ORF">PPROV_000561700</name>
</gene>
<dbReference type="AlphaFoldDB" id="A0A830HJV3"/>
<sequence>MVDRKLSMVYAHLDNGVPKQALKACDALLKKHNNPLIHALKAIALDRMGRDEDALATARLALAAATAPSSPFVIDAHMCSLIAMTMRSAGGERQHKAEIAALYEAAVSRGGAHLPDDEMQEMQVKLFVAYGEAGDHVKAQRTAMSLHKRTAAPEFLAWAMTSLVFQCTPTHGVGSACQTPTPPPTAMPLALAAGLGKKIFTGAAAAAAAATESELELFASVLAMAGKPSAALELLQSDAGKLVKLPTKRAMMQASCAFAAGDLDAAAEYVSEVLRHDPNDVRAWNAMLDAVAPDSMRLRSSGGGGFDAFSPALAKALRARKSQAADGLPSLGPEHAVDVDYSNAILSLGTQIDRLSERVPGAIELVASTAEAGSAAWPARLVALMKPEAALRELRLRRRCRRLLARLADAEMAPRILATDEDCIGGAAIGAACDDDVEEKALIEGIVAYIGKHGHLPSMPSDLFALASALSPKGRRMVTAHAFETATSADEAAATDDEAAVRRAYRRLANAWSLGVDLGIAVEGGADDLTTYNNKAAEAVRLGRRQLIPPLVESSVDPRDQKVGDGFAACAAATLIGAARKRLASEDEHSAKLGALASYAASAAALEEMRANAEYSAVVLVPLACIYGYGLGCPKCHSDVFQRLDVKQIQLDSIAIHLTYPVLCAYEGQVGRDGQAKLSANASSIELFSGTSASYYAAKVRYVADSHMRDESQSVSYALEHGNFVQLLDFANLRSRLNRSYAVHASAVEKAIHSLTSLCPPLTTAKDSANSARAILDDLDSTLRLSAEPQDAFAEASLSTPWRFNLDLAQRPPWLPLGLGGPRQAVMEHWEVVTGSTTGSSESMHADAWSLAEEEEGGPWRGDLHPQLAGAVNAGVDARGMGWGSMRRARFPLEGSTMPCALARHGLGASLARRIALAYYTASALVRAGQKHVTGGEQENDAPQPPPLPALPASPSRASGAAATCSAIDACITHIAAIDGDVAKALEKVVEWLRHATFIVESRLVLRATTAVALAPDIAAFARRLVSESIPLLDGATALRGGDVKASSGEVEKVRADVLSAVVQATSTVRPALGDAASLAASLRAANSYAVEAVDSPSAFDEVCKTLASEHASLAELLERDAKAALR</sequence>
<dbReference type="Proteomes" id="UP000660262">
    <property type="component" value="Unassembled WGS sequence"/>
</dbReference>
<dbReference type="Gene3D" id="1.25.40.10">
    <property type="entry name" value="Tetratricopeptide repeat domain"/>
    <property type="match status" value="1"/>
</dbReference>
<dbReference type="InterPro" id="IPR019183">
    <property type="entry name" value="NAA25_NatB_aux_su"/>
</dbReference>
<dbReference type="PANTHER" id="PTHR22767">
    <property type="entry name" value="N-TERMINAL ACETYLTRANSFERASE-RELATED"/>
    <property type="match status" value="1"/>
</dbReference>
<dbReference type="Pfam" id="PF09797">
    <property type="entry name" value="NatB_MDM20"/>
    <property type="match status" value="1"/>
</dbReference>
<feature type="compositionally biased region" description="Pro residues" evidence="2">
    <location>
        <begin position="943"/>
        <end position="952"/>
    </location>
</feature>
<evidence type="ECO:0008006" key="5">
    <source>
        <dbReference type="Google" id="ProtNLM"/>
    </source>
</evidence>
<evidence type="ECO:0000256" key="2">
    <source>
        <dbReference type="SAM" id="MobiDB-lite"/>
    </source>
</evidence>
<feature type="region of interest" description="Disordered" evidence="2">
    <location>
        <begin position="931"/>
        <end position="956"/>
    </location>
</feature>
<dbReference type="GO" id="GO:0031416">
    <property type="term" value="C:NatB complex"/>
    <property type="evidence" value="ECO:0007669"/>
    <property type="project" value="TreeGrafter"/>
</dbReference>
<keyword evidence="4" id="KW-1185">Reference proteome</keyword>
<reference evidence="3" key="1">
    <citation type="submission" date="2020-10" db="EMBL/GenBank/DDBJ databases">
        <title>Unveiling of a novel bifunctional photoreceptor, Dualchrome1, isolated from a cosmopolitan green alga.</title>
        <authorList>
            <person name="Suzuki S."/>
            <person name="Kawachi M."/>
        </authorList>
    </citation>
    <scope>NUCLEOTIDE SEQUENCE</scope>
    <source>
        <strain evidence="3">NIES 2893</strain>
    </source>
</reference>
<protein>
    <recommendedName>
        <fullName evidence="5">N-terminal acetyltransferase B complex subunit NAA25 homolog</fullName>
    </recommendedName>
</protein>
<evidence type="ECO:0000313" key="4">
    <source>
        <dbReference type="Proteomes" id="UP000660262"/>
    </source>
</evidence>
<dbReference type="SUPFAM" id="SSF48452">
    <property type="entry name" value="TPR-like"/>
    <property type="match status" value="1"/>
</dbReference>
<dbReference type="PANTHER" id="PTHR22767:SF3">
    <property type="entry name" value="N-ALPHA-ACETYLTRANSFERASE 25, NATB AUXILIARY SUBUNIT"/>
    <property type="match status" value="1"/>
</dbReference>
<evidence type="ECO:0000256" key="1">
    <source>
        <dbReference type="ARBA" id="ARBA00006298"/>
    </source>
</evidence>
<dbReference type="OrthoDB" id="1874341at2759"/>
<evidence type="ECO:0000313" key="3">
    <source>
        <dbReference type="EMBL" id="GHP06873.1"/>
    </source>
</evidence>
<comment type="caution">
    <text evidence="3">The sequence shown here is derived from an EMBL/GenBank/DDBJ whole genome shotgun (WGS) entry which is preliminary data.</text>
</comment>
<accession>A0A830HJV3</accession>
<name>A0A830HJV3_9CHLO</name>
<dbReference type="InterPro" id="IPR011990">
    <property type="entry name" value="TPR-like_helical_dom_sf"/>
</dbReference>
<organism evidence="3 4">
    <name type="scientific">Pycnococcus provasolii</name>
    <dbReference type="NCBI Taxonomy" id="41880"/>
    <lineage>
        <taxon>Eukaryota</taxon>
        <taxon>Viridiplantae</taxon>
        <taxon>Chlorophyta</taxon>
        <taxon>Pseudoscourfieldiophyceae</taxon>
        <taxon>Pseudoscourfieldiales</taxon>
        <taxon>Pycnococcaceae</taxon>
        <taxon>Pycnococcus</taxon>
    </lineage>
</organism>
<dbReference type="EMBL" id="BNJQ01000014">
    <property type="protein sequence ID" value="GHP06873.1"/>
    <property type="molecule type" value="Genomic_DNA"/>
</dbReference>
<comment type="similarity">
    <text evidence="1">Belongs to the MDM20/NAA25 family.</text>
</comment>
<proteinExistence type="inferred from homology"/>